<dbReference type="PANTHER" id="PTHR31391:SF106">
    <property type="entry name" value="B3 DOMAIN-CONTAINING PROTEIN OS01G0723500"/>
    <property type="match status" value="1"/>
</dbReference>
<dbReference type="InterPro" id="IPR015300">
    <property type="entry name" value="DNA-bd_pseudobarrel_sf"/>
</dbReference>
<evidence type="ECO:0000259" key="6">
    <source>
        <dbReference type="Pfam" id="PF02362"/>
    </source>
</evidence>
<gene>
    <name evidence="7" type="ORF">CITCOLO1_LOCUS6983</name>
</gene>
<reference evidence="7 8" key="1">
    <citation type="submission" date="2024-03" db="EMBL/GenBank/DDBJ databases">
        <authorList>
            <person name="Gkanogiannis A."/>
            <person name="Becerra Lopez-Lavalle L."/>
        </authorList>
    </citation>
    <scope>NUCLEOTIDE SEQUENCE [LARGE SCALE GENOMIC DNA]</scope>
</reference>
<keyword evidence="2" id="KW-0805">Transcription regulation</keyword>
<dbReference type="Pfam" id="PF02362">
    <property type="entry name" value="B3"/>
    <property type="match status" value="1"/>
</dbReference>
<evidence type="ECO:0000256" key="2">
    <source>
        <dbReference type="ARBA" id="ARBA00023015"/>
    </source>
</evidence>
<dbReference type="InterPro" id="IPR003340">
    <property type="entry name" value="B3_DNA-bd"/>
</dbReference>
<name>A0ABP0Y8K1_9ROSI</name>
<keyword evidence="8" id="KW-1185">Reference proteome</keyword>
<sequence length="162" mass="18360">MEIEYPVKSIHLNEAKDKVKMETYFDDDLDLDFKVGKISLDARKPMNSGQKPPSTGSQRARAMINATAFQSSTLNPSFISKIWPSHIHLGKCLNVPKSFAEMHLEEPTGIILQVSDEECGALVVVYWTPTKQRMTDFRCGLKNFVRDNNLKVGDFCVFEMIT</sequence>
<keyword evidence="4" id="KW-0804">Transcription</keyword>
<dbReference type="EMBL" id="OZ021736">
    <property type="protein sequence ID" value="CAK9315200.1"/>
    <property type="molecule type" value="Genomic_DNA"/>
</dbReference>
<dbReference type="SUPFAM" id="SSF101936">
    <property type="entry name" value="DNA-binding pseudobarrel domain"/>
    <property type="match status" value="1"/>
</dbReference>
<evidence type="ECO:0000256" key="4">
    <source>
        <dbReference type="ARBA" id="ARBA00023163"/>
    </source>
</evidence>
<protein>
    <recommendedName>
        <fullName evidence="6">TF-B3 domain-containing protein</fullName>
    </recommendedName>
</protein>
<dbReference type="Gene3D" id="2.40.330.10">
    <property type="entry name" value="DNA-binding pseudobarrel domain"/>
    <property type="match status" value="1"/>
</dbReference>
<feature type="domain" description="TF-B3" evidence="6">
    <location>
        <begin position="82"/>
        <end position="161"/>
    </location>
</feature>
<evidence type="ECO:0000256" key="5">
    <source>
        <dbReference type="ARBA" id="ARBA00023242"/>
    </source>
</evidence>
<dbReference type="InterPro" id="IPR044837">
    <property type="entry name" value="REM16-like"/>
</dbReference>
<evidence type="ECO:0000313" key="8">
    <source>
        <dbReference type="Proteomes" id="UP001642487"/>
    </source>
</evidence>
<evidence type="ECO:0000313" key="7">
    <source>
        <dbReference type="EMBL" id="CAK9315200.1"/>
    </source>
</evidence>
<keyword evidence="3" id="KW-0238">DNA-binding</keyword>
<evidence type="ECO:0000256" key="3">
    <source>
        <dbReference type="ARBA" id="ARBA00023125"/>
    </source>
</evidence>
<dbReference type="CDD" id="cd10017">
    <property type="entry name" value="B3_DNA"/>
    <property type="match status" value="1"/>
</dbReference>
<dbReference type="Proteomes" id="UP001642487">
    <property type="component" value="Chromosome 2"/>
</dbReference>
<comment type="subcellular location">
    <subcellularLocation>
        <location evidence="1">Nucleus</location>
    </subcellularLocation>
</comment>
<dbReference type="PANTHER" id="PTHR31391">
    <property type="entry name" value="B3 DOMAIN-CONTAINING PROTEIN OS11G0197600-RELATED"/>
    <property type="match status" value="1"/>
</dbReference>
<accession>A0ABP0Y8K1</accession>
<proteinExistence type="predicted"/>
<evidence type="ECO:0000256" key="1">
    <source>
        <dbReference type="ARBA" id="ARBA00004123"/>
    </source>
</evidence>
<organism evidence="7 8">
    <name type="scientific">Citrullus colocynthis</name>
    <name type="common">colocynth</name>
    <dbReference type="NCBI Taxonomy" id="252529"/>
    <lineage>
        <taxon>Eukaryota</taxon>
        <taxon>Viridiplantae</taxon>
        <taxon>Streptophyta</taxon>
        <taxon>Embryophyta</taxon>
        <taxon>Tracheophyta</taxon>
        <taxon>Spermatophyta</taxon>
        <taxon>Magnoliopsida</taxon>
        <taxon>eudicotyledons</taxon>
        <taxon>Gunneridae</taxon>
        <taxon>Pentapetalae</taxon>
        <taxon>rosids</taxon>
        <taxon>fabids</taxon>
        <taxon>Cucurbitales</taxon>
        <taxon>Cucurbitaceae</taxon>
        <taxon>Benincaseae</taxon>
        <taxon>Citrullus</taxon>
    </lineage>
</organism>
<keyword evidence="5" id="KW-0539">Nucleus</keyword>